<sequence length="635" mass="63423">MTINLGNNVTGRSFTLNATQDFAGNITVIGGNSNSQFIGSFEKNFNGSIQFNNTGGFAAAKTTLTFKGDVTGNIDFTSGTHTITFGDTNNGSTNFTGNIVGGFSTYSALVPKMDIEFKSQTNTVKGNVSVQYGTTTITFGGNTTTLTGNILSKATYSGKTGENIIKFNSTNTNTISGNIESVAGKNTITFGATSTSGGVQSRANPTNSITGSVIAGGGSNDITVNSSGLSIEKGLIAKTYGSSTNAIKVTSGNLIINEGEADGIKGSIIARNGGGNKNEITIASGNLTTQSGISNSSGTNTITLNNGTASIGGNISNSSGTNTINVSGTLTITGNVSNSSGTNTITIGTASASSSKTGSTNTISGSVTLATSGTNAITVNSGGLSIGKGISVTGYSSAAGKNTIEVKGSDFTLGASDSGYAIYAWNGGNSNSITVDGTSNITGNIEIGGGATSNTLMLNGGGSITGNITAGGGTNNILIKNAATSTPSTPSGGAYTTLDLSATDLITALKSLSSLTGNITTNGGTNNIVFENKIWMPSQVKVSNNIMNLEGISSGTLTTNGGTTNLVLRLDSATNSGVIPVYTVKTTGGTANLVMQGPVNVEADIDYGTSGITNLIFASNNDGKTADEFKNGVAG</sequence>
<evidence type="ECO:0008006" key="3">
    <source>
        <dbReference type="Google" id="ProtNLM"/>
    </source>
</evidence>
<dbReference type="Proteomes" id="UP000256695">
    <property type="component" value="Unassembled WGS sequence"/>
</dbReference>
<feature type="non-terminal residue" evidence="1">
    <location>
        <position position="635"/>
    </location>
</feature>
<name>A0A3D8J9E4_9HELI</name>
<proteinExistence type="predicted"/>
<reference evidence="1 2" key="1">
    <citation type="submission" date="2018-04" db="EMBL/GenBank/DDBJ databases">
        <title>Novel Campyloabacter and Helicobacter Species and Strains.</title>
        <authorList>
            <person name="Mannion A.J."/>
            <person name="Shen Z."/>
            <person name="Fox J.G."/>
        </authorList>
    </citation>
    <scope>NUCLEOTIDE SEQUENCE [LARGE SCALE GENOMIC DNA]</scope>
    <source>
        <strain evidence="1 2">MIT 04-9362</strain>
    </source>
</reference>
<evidence type="ECO:0000313" key="1">
    <source>
        <dbReference type="EMBL" id="RDU74052.1"/>
    </source>
</evidence>
<dbReference type="EMBL" id="NXLX01000006">
    <property type="protein sequence ID" value="RDU74052.1"/>
    <property type="molecule type" value="Genomic_DNA"/>
</dbReference>
<dbReference type="RefSeq" id="WP_147288345.1">
    <property type="nucleotide sequence ID" value="NZ_NXLX01000006.1"/>
</dbReference>
<organism evidence="1 2">
    <name type="scientific">Helicobacter anseris</name>
    <dbReference type="NCBI Taxonomy" id="375926"/>
    <lineage>
        <taxon>Bacteria</taxon>
        <taxon>Pseudomonadati</taxon>
        <taxon>Campylobacterota</taxon>
        <taxon>Epsilonproteobacteria</taxon>
        <taxon>Campylobacterales</taxon>
        <taxon>Helicobacteraceae</taxon>
        <taxon>Helicobacter</taxon>
    </lineage>
</organism>
<dbReference type="OrthoDB" id="5331986at2"/>
<gene>
    <name evidence="1" type="ORF">CQA57_03655</name>
</gene>
<keyword evidence="2" id="KW-1185">Reference proteome</keyword>
<dbReference type="AlphaFoldDB" id="A0A3D8J9E4"/>
<protein>
    <recommendedName>
        <fullName evidence="3">Autotransporter domain-containing protein</fullName>
    </recommendedName>
</protein>
<accession>A0A3D8J9E4</accession>
<comment type="caution">
    <text evidence="1">The sequence shown here is derived from an EMBL/GenBank/DDBJ whole genome shotgun (WGS) entry which is preliminary data.</text>
</comment>
<evidence type="ECO:0000313" key="2">
    <source>
        <dbReference type="Proteomes" id="UP000256695"/>
    </source>
</evidence>